<dbReference type="InterPro" id="IPR015424">
    <property type="entry name" value="PyrdxlP-dep_Trfase"/>
</dbReference>
<dbReference type="STRING" id="6832.A0A553P398"/>
<dbReference type="FunFam" id="6.10.140.2150:FF:000001">
    <property type="entry name" value="Sphingosine-1-phosphate lyase 1"/>
    <property type="match status" value="1"/>
</dbReference>
<dbReference type="GO" id="GO:0030170">
    <property type="term" value="F:pyridoxal phosphate binding"/>
    <property type="evidence" value="ECO:0007669"/>
    <property type="project" value="InterPro"/>
</dbReference>
<evidence type="ECO:0000313" key="9">
    <source>
        <dbReference type="EMBL" id="TRY72161.1"/>
    </source>
</evidence>
<protein>
    <recommendedName>
        <fullName evidence="5">sphinganine-1-phosphate aldolase</fullName>
        <ecNumber evidence="5">4.1.2.27</ecNumber>
    </recommendedName>
    <alternativeName>
        <fullName evidence="6">Sphingosine-1-phosphate aldolase</fullName>
    </alternativeName>
</protein>
<gene>
    <name evidence="9" type="ORF">TCAL_03949</name>
</gene>
<evidence type="ECO:0000256" key="5">
    <source>
        <dbReference type="ARBA" id="ARBA00038965"/>
    </source>
</evidence>
<dbReference type="InterPro" id="IPR002129">
    <property type="entry name" value="PyrdxlP-dep_de-COase"/>
</dbReference>
<keyword evidence="2 7" id="KW-0663">Pyridoxal phosphate</keyword>
<evidence type="ECO:0000256" key="2">
    <source>
        <dbReference type="ARBA" id="ARBA00022898"/>
    </source>
</evidence>
<dbReference type="AlphaFoldDB" id="A0A553P398"/>
<dbReference type="SUPFAM" id="SSF53383">
    <property type="entry name" value="PLP-dependent transferases"/>
    <property type="match status" value="1"/>
</dbReference>
<dbReference type="Pfam" id="PF00282">
    <property type="entry name" value="Pyridoxal_deC"/>
    <property type="match status" value="1"/>
</dbReference>
<dbReference type="Gene3D" id="3.40.640.10">
    <property type="entry name" value="Type I PLP-dependent aspartate aminotransferase-like (Major domain)"/>
    <property type="match status" value="2"/>
</dbReference>
<dbReference type="EMBL" id="VCGU01000008">
    <property type="protein sequence ID" value="TRY72161.1"/>
    <property type="molecule type" value="Genomic_DNA"/>
</dbReference>
<name>A0A553P398_TIGCA</name>
<dbReference type="PANTHER" id="PTHR42735">
    <property type="match status" value="1"/>
</dbReference>
<dbReference type="EC" id="4.1.2.27" evidence="5"/>
<dbReference type="GO" id="GO:0030149">
    <property type="term" value="P:sphingolipid catabolic process"/>
    <property type="evidence" value="ECO:0007669"/>
    <property type="project" value="TreeGrafter"/>
</dbReference>
<evidence type="ECO:0000313" key="10">
    <source>
        <dbReference type="Proteomes" id="UP000318571"/>
    </source>
</evidence>
<reference evidence="9 10" key="1">
    <citation type="journal article" date="2018" name="Nat. Ecol. Evol.">
        <title>Genomic signatures of mitonuclear coevolution across populations of Tigriopus californicus.</title>
        <authorList>
            <person name="Barreto F.S."/>
            <person name="Watson E.T."/>
            <person name="Lima T.G."/>
            <person name="Willett C.S."/>
            <person name="Edmands S."/>
            <person name="Li W."/>
            <person name="Burton R.S."/>
        </authorList>
    </citation>
    <scope>NUCLEOTIDE SEQUENCE [LARGE SCALE GENOMIC DNA]</scope>
    <source>
        <strain evidence="9 10">San Diego</strain>
    </source>
</reference>
<evidence type="ECO:0000256" key="1">
    <source>
        <dbReference type="ARBA" id="ARBA00001933"/>
    </source>
</evidence>
<feature type="modified residue" description="N6-(pyridoxal phosphate)lysine" evidence="7">
    <location>
        <position position="278"/>
    </location>
</feature>
<evidence type="ECO:0000256" key="3">
    <source>
        <dbReference type="ARBA" id="ARBA00023239"/>
    </source>
</evidence>
<dbReference type="Proteomes" id="UP000318571">
    <property type="component" value="Chromosome 7"/>
</dbReference>
<dbReference type="GO" id="GO:0019752">
    <property type="term" value="P:carboxylic acid metabolic process"/>
    <property type="evidence" value="ECO:0007669"/>
    <property type="project" value="InterPro"/>
</dbReference>
<evidence type="ECO:0000256" key="4">
    <source>
        <dbReference type="ARBA" id="ARBA00038302"/>
    </source>
</evidence>
<comment type="caution">
    <text evidence="9">The sequence shown here is derived from an EMBL/GenBank/DDBJ whole genome shotgun (WGS) entry which is preliminary data.</text>
</comment>
<dbReference type="GO" id="GO:0008117">
    <property type="term" value="F:sphinganine-1-phosphate aldolase activity"/>
    <property type="evidence" value="ECO:0007669"/>
    <property type="project" value="UniProtKB-EC"/>
</dbReference>
<dbReference type="InterPro" id="IPR050477">
    <property type="entry name" value="GrpII_AminoAcid_Decarb"/>
</dbReference>
<keyword evidence="3 8" id="KW-0456">Lyase</keyword>
<keyword evidence="10" id="KW-1185">Reference proteome</keyword>
<accession>A0A553P398</accession>
<evidence type="ECO:0000256" key="8">
    <source>
        <dbReference type="RuleBase" id="RU000382"/>
    </source>
</evidence>
<proteinExistence type="inferred from homology"/>
<sequence>MDYLNKLDRLLTENLDDGSNPAKILDSVLYKLKPWQIVTISLVCWISLRLLIKSLICIKNTNWKVALFRTLRKIPFVQRKIQEELDKTVGEMEVELKEQIGGLAYHQSLPKVGWNKDQPPNMERVETMTSAYKLTAFANPLNPDAFPGIRKFEAEVVRMTLNLFHGDDKACGTMTSGGTESLIMACKAYRGYGKAKRGITKPNIVMSSSGHVGFDKAGHLMHIDVHIAQLGLDYNIPVHVDACLGGFLITFMEEAGFEIGKFDFQVPGVTSISADTHKFGYAPKGSSVIMYRSKEYIHYQYYVSADWTGGIFASPTMAGSRSGGLIAATWACMVNHGMDGYRESTRKVVSTLQFIVKEIRSIKGLRVLGDPRSCIVAFTSDDFHIFSLADAMKEKGWLLSCLQYPTCVHLYVIPMHTQEGVKENFLKELRSVAATLLTRPKDTKLEGRAAVYGMAQTLPDRGLVDEMAQQFLDTLYTTKN</sequence>
<evidence type="ECO:0000256" key="6">
    <source>
        <dbReference type="ARBA" id="ARBA00042568"/>
    </source>
</evidence>
<dbReference type="GO" id="GO:0005783">
    <property type="term" value="C:endoplasmic reticulum"/>
    <property type="evidence" value="ECO:0007669"/>
    <property type="project" value="TreeGrafter"/>
</dbReference>
<dbReference type="Gene3D" id="3.90.1150.10">
    <property type="entry name" value="Aspartate Aminotransferase, domain 1"/>
    <property type="match status" value="1"/>
</dbReference>
<dbReference type="PANTHER" id="PTHR42735:SF6">
    <property type="entry name" value="SPHINGOSINE-1-PHOSPHATE LYASE 1"/>
    <property type="match status" value="1"/>
</dbReference>
<dbReference type="InterPro" id="IPR015421">
    <property type="entry name" value="PyrdxlP-dep_Trfase_major"/>
</dbReference>
<comment type="cofactor">
    <cofactor evidence="1 7 8">
        <name>pyridoxal 5'-phosphate</name>
        <dbReference type="ChEBI" id="CHEBI:597326"/>
    </cofactor>
</comment>
<evidence type="ECO:0000256" key="7">
    <source>
        <dbReference type="PIRSR" id="PIRSR602129-50"/>
    </source>
</evidence>
<organism evidence="9 10">
    <name type="scientific">Tigriopus californicus</name>
    <name type="common">Marine copepod</name>
    <dbReference type="NCBI Taxonomy" id="6832"/>
    <lineage>
        <taxon>Eukaryota</taxon>
        <taxon>Metazoa</taxon>
        <taxon>Ecdysozoa</taxon>
        <taxon>Arthropoda</taxon>
        <taxon>Crustacea</taxon>
        <taxon>Multicrustacea</taxon>
        <taxon>Hexanauplia</taxon>
        <taxon>Copepoda</taxon>
        <taxon>Harpacticoida</taxon>
        <taxon>Harpacticidae</taxon>
        <taxon>Tigriopus</taxon>
    </lineage>
</organism>
<dbReference type="Gene3D" id="6.10.140.2150">
    <property type="match status" value="1"/>
</dbReference>
<dbReference type="InterPro" id="IPR015422">
    <property type="entry name" value="PyrdxlP-dep_Trfase_small"/>
</dbReference>
<comment type="similarity">
    <text evidence="4">Belongs to the group II decarboxylase family. Sphingosine-1-phosphate lyase subfamily.</text>
</comment>
<dbReference type="GO" id="GO:0016020">
    <property type="term" value="C:membrane"/>
    <property type="evidence" value="ECO:0007669"/>
    <property type="project" value="GOC"/>
</dbReference>